<dbReference type="AlphaFoldDB" id="N4U5V2"/>
<accession>N4U5V2</accession>
<reference evidence="2" key="1">
    <citation type="submission" date="2012-09" db="EMBL/GenBank/DDBJ databases">
        <title>Genome sequencing and comparative transcriptomics of race 1 and race 4 of banana pathogen: Fusarium oxysporum f. sp. cubense.</title>
        <authorList>
            <person name="Fang X."/>
            <person name="Huang J."/>
        </authorList>
    </citation>
    <scope>NUCLEOTIDE SEQUENCE [LARGE SCALE GENOMIC DNA]</scope>
    <source>
        <strain evidence="2">race 1</strain>
    </source>
</reference>
<dbReference type="InterPro" id="IPR009003">
    <property type="entry name" value="Peptidase_S1_PA"/>
</dbReference>
<evidence type="ECO:0000313" key="1">
    <source>
        <dbReference type="EMBL" id="ENH71258.1"/>
    </source>
</evidence>
<dbReference type="EMBL" id="KB730148">
    <property type="protein sequence ID" value="ENH71258.1"/>
    <property type="molecule type" value="Genomic_DNA"/>
</dbReference>
<dbReference type="VEuPathDB" id="FungiDB:FOC1_g10006115"/>
<reference evidence="2" key="2">
    <citation type="journal article" date="2014" name="PLoS ONE">
        <title>Genome and Transcriptome Analysis of the Fungal Pathogen Fusarium oxysporum f. sp. cubense Causing Banana Vascular Wilt Disease.</title>
        <authorList>
            <person name="Guo L."/>
            <person name="Han L."/>
            <person name="Yang L."/>
            <person name="Zeng H."/>
            <person name="Fan D."/>
            <person name="Zhu Y."/>
            <person name="Feng Y."/>
            <person name="Wang G."/>
            <person name="Peng C."/>
            <person name="Jiang X."/>
            <person name="Zhou D."/>
            <person name="Ni P."/>
            <person name="Liang C."/>
            <person name="Liu L."/>
            <person name="Wang J."/>
            <person name="Mao C."/>
            <person name="Fang X."/>
            <person name="Peng M."/>
            <person name="Huang J."/>
        </authorList>
    </citation>
    <scope>NUCLEOTIDE SEQUENCE [LARGE SCALE GENOMIC DNA]</scope>
    <source>
        <strain evidence="2">race 1</strain>
    </source>
</reference>
<gene>
    <name evidence="1" type="ORF">FOC1_g10006115</name>
</gene>
<organism evidence="1 2">
    <name type="scientific">Fusarium oxysporum f. sp. cubense (strain race 1)</name>
    <name type="common">Panama disease fungus</name>
    <dbReference type="NCBI Taxonomy" id="1229664"/>
    <lineage>
        <taxon>Eukaryota</taxon>
        <taxon>Fungi</taxon>
        <taxon>Dikarya</taxon>
        <taxon>Ascomycota</taxon>
        <taxon>Pezizomycotina</taxon>
        <taxon>Sordariomycetes</taxon>
        <taxon>Hypocreomycetidae</taxon>
        <taxon>Hypocreales</taxon>
        <taxon>Nectriaceae</taxon>
        <taxon>Fusarium</taxon>
        <taxon>Fusarium oxysporum species complex</taxon>
    </lineage>
</organism>
<dbReference type="Proteomes" id="UP000016928">
    <property type="component" value="Unassembled WGS sequence"/>
</dbReference>
<evidence type="ECO:0000313" key="2">
    <source>
        <dbReference type="Proteomes" id="UP000016928"/>
    </source>
</evidence>
<dbReference type="SUPFAM" id="SSF50494">
    <property type="entry name" value="Trypsin-like serine proteases"/>
    <property type="match status" value="1"/>
</dbReference>
<name>N4U5V2_FUSC1</name>
<sequence>MTRHIPPVFGSDVQRKIHEEVHSVLQARKLETPDTIVDIQMREQPDAPETARPTILVITPWIFGKEEEAHRIKAVEQIVKVSTKLIREAGDNDTQLHVEIIAPELSTCIYFSPVRDEPQLFKQWDHIRPLVNRRLDAHSSTRGRMTLIALLRYGLKFNTSKNPITIYISVNYDSEEEHWQSVIDDIQSNLSKFGYPALPVHIEHNVGVHSADFELLLPMGDRKKLRSKISGGNLRIEGDYKAKIDLGDPIGAARYVEKGKDKGNPLFGTFGCYIEIKKKGSSRWEKYGLTNYHVVRPAINGFELEAMSIRLNPPTGMQRTTDGWKLGATTGATAGEFHSIKFQVNLLDDRHLNVPTSTEYAFQSRNLDLGRFSCRGDSGSVVYDERGGIVGLMFRGQVLNGASEQSGGLIYVTPIEHVFNSIKGAHRKDEIEDIRIAEN</sequence>
<proteinExistence type="predicted"/>
<dbReference type="STRING" id="1229664.N4U5V2"/>
<dbReference type="HOGENOM" id="CLU_033555_0_0_1"/>
<protein>
    <submittedName>
        <fullName evidence="1">Uncharacterized protein</fullName>
    </submittedName>
</protein>
<dbReference type="OrthoDB" id="5424209at2759"/>